<dbReference type="CDD" id="cd01104">
    <property type="entry name" value="HTH_MlrA-CarA"/>
    <property type="match status" value="1"/>
</dbReference>
<name>A0ABV7AV59_9GAMM</name>
<dbReference type="RefSeq" id="WP_377814967.1">
    <property type="nucleotide sequence ID" value="NZ_JBHRSJ010000029.1"/>
</dbReference>
<organism evidence="5 6">
    <name type="scientific">Azotobacter bryophylli</name>
    <dbReference type="NCBI Taxonomy" id="1986537"/>
    <lineage>
        <taxon>Bacteria</taxon>
        <taxon>Pseudomonadati</taxon>
        <taxon>Pseudomonadota</taxon>
        <taxon>Gammaproteobacteria</taxon>
        <taxon>Pseudomonadales</taxon>
        <taxon>Pseudomonadaceae</taxon>
        <taxon>Azotobacter</taxon>
    </lineage>
</organism>
<dbReference type="InterPro" id="IPR036594">
    <property type="entry name" value="Meth_synthase_dom"/>
</dbReference>
<accession>A0ABV7AV59</accession>
<dbReference type="Proteomes" id="UP001595457">
    <property type="component" value="Unassembled WGS sequence"/>
</dbReference>
<evidence type="ECO:0000313" key="6">
    <source>
        <dbReference type="Proteomes" id="UP001595457"/>
    </source>
</evidence>
<dbReference type="Gene3D" id="1.10.1240.10">
    <property type="entry name" value="Methionine synthase domain"/>
    <property type="match status" value="1"/>
</dbReference>
<feature type="domain" description="HTH merR-type" evidence="4">
    <location>
        <begin position="24"/>
        <end position="93"/>
    </location>
</feature>
<dbReference type="PANTHER" id="PTHR30204">
    <property type="entry name" value="REDOX-CYCLING DRUG-SENSING TRANSCRIPTIONAL ACTIVATOR SOXR"/>
    <property type="match status" value="1"/>
</dbReference>
<comment type="caution">
    <text evidence="5">The sequence shown here is derived from an EMBL/GenBank/DDBJ whole genome shotgun (WGS) entry which is preliminary data.</text>
</comment>
<dbReference type="EMBL" id="JBHRSJ010000029">
    <property type="protein sequence ID" value="MFC2973284.1"/>
    <property type="molecule type" value="Genomic_DNA"/>
</dbReference>
<dbReference type="InterPro" id="IPR047057">
    <property type="entry name" value="MerR_fam"/>
</dbReference>
<protein>
    <submittedName>
        <fullName evidence="5">MerR family transcriptional regulator</fullName>
    </submittedName>
</protein>
<dbReference type="InterPro" id="IPR009061">
    <property type="entry name" value="DNA-bd_dom_put_sf"/>
</dbReference>
<proteinExistence type="predicted"/>
<keyword evidence="2" id="KW-0238">DNA-binding</keyword>
<keyword evidence="1" id="KW-0805">Transcription regulation</keyword>
<evidence type="ECO:0000259" key="4">
    <source>
        <dbReference type="PROSITE" id="PS50937"/>
    </source>
</evidence>
<gene>
    <name evidence="5" type="ORF">ACFOJE_13830</name>
</gene>
<sequence>MNDTFDPGAGAPLDDYRAALARGLLPIREVARQTGVNPVTLRAWERRYGLIVPRRTPKGHRLYSPAQVGQIREVLAWLERGVAVGQVKSLLGDGLPPPGDESSPWREQRRQLLDAIGRLAERTLDDSFNHAMALYPPATLCRQLLLPLLDELQLRWRSQTGARAEQVFFLSWLRSKLGARLYHNNRLHSGAPLLLLNLSELPMEAGLWLCAWLASNAECPVEVFDWPLPAPELALAIERLQPHGVLLYSSQALGPAQLQLLQQNLGRPRLLCGPAASIHRDALLETDDLHLAEDPLEALRYLQDRGLLGNIRG</sequence>
<evidence type="ECO:0000256" key="1">
    <source>
        <dbReference type="ARBA" id="ARBA00023015"/>
    </source>
</evidence>
<dbReference type="SUPFAM" id="SSF46955">
    <property type="entry name" value="Putative DNA-binding domain"/>
    <property type="match status" value="1"/>
</dbReference>
<dbReference type="PANTHER" id="PTHR30204:SF67">
    <property type="entry name" value="HTH-TYPE TRANSCRIPTIONAL REGULATOR MLRA-RELATED"/>
    <property type="match status" value="1"/>
</dbReference>
<dbReference type="InterPro" id="IPR003759">
    <property type="entry name" value="Cbl-bd_cap"/>
</dbReference>
<reference evidence="6" key="1">
    <citation type="journal article" date="2019" name="Int. J. Syst. Evol. Microbiol.">
        <title>The Global Catalogue of Microorganisms (GCM) 10K type strain sequencing project: providing services to taxonomists for standard genome sequencing and annotation.</title>
        <authorList>
            <consortium name="The Broad Institute Genomics Platform"/>
            <consortium name="The Broad Institute Genome Sequencing Center for Infectious Disease"/>
            <person name="Wu L."/>
            <person name="Ma J."/>
        </authorList>
    </citation>
    <scope>NUCLEOTIDE SEQUENCE [LARGE SCALE GENOMIC DNA]</scope>
    <source>
        <strain evidence="6">KCTC 62195</strain>
    </source>
</reference>
<dbReference type="Pfam" id="PF13411">
    <property type="entry name" value="MerR_1"/>
    <property type="match status" value="1"/>
</dbReference>
<keyword evidence="3" id="KW-0804">Transcription</keyword>
<dbReference type="SMART" id="SM00422">
    <property type="entry name" value="HTH_MERR"/>
    <property type="match status" value="1"/>
</dbReference>
<evidence type="ECO:0000256" key="3">
    <source>
        <dbReference type="ARBA" id="ARBA00023163"/>
    </source>
</evidence>
<dbReference type="Pfam" id="PF02607">
    <property type="entry name" value="B12-binding_2"/>
    <property type="match status" value="1"/>
</dbReference>
<evidence type="ECO:0000256" key="2">
    <source>
        <dbReference type="ARBA" id="ARBA00023125"/>
    </source>
</evidence>
<evidence type="ECO:0000313" key="5">
    <source>
        <dbReference type="EMBL" id="MFC2973284.1"/>
    </source>
</evidence>
<dbReference type="Gene3D" id="1.10.1660.10">
    <property type="match status" value="1"/>
</dbReference>
<keyword evidence="6" id="KW-1185">Reference proteome</keyword>
<dbReference type="PROSITE" id="PS50937">
    <property type="entry name" value="HTH_MERR_2"/>
    <property type="match status" value="1"/>
</dbReference>
<dbReference type="InterPro" id="IPR000551">
    <property type="entry name" value="MerR-type_HTH_dom"/>
</dbReference>